<name>A0A951U3Z5_9CYAN</name>
<dbReference type="AlphaFoldDB" id="A0A951U3Z5"/>
<evidence type="ECO:0000313" key="2">
    <source>
        <dbReference type="Proteomes" id="UP000707356"/>
    </source>
</evidence>
<gene>
    <name evidence="1" type="ORF">KME07_06650</name>
</gene>
<reference evidence="1" key="1">
    <citation type="submission" date="2021-05" db="EMBL/GenBank/DDBJ databases">
        <authorList>
            <person name="Pietrasiak N."/>
            <person name="Ward R."/>
            <person name="Stajich J.E."/>
            <person name="Kurbessoian T."/>
        </authorList>
    </citation>
    <scope>NUCLEOTIDE SEQUENCE</scope>
    <source>
        <strain evidence="1">GSE-TBD4-15B</strain>
    </source>
</reference>
<organism evidence="1 2">
    <name type="scientific">Pegethrix bostrychoides GSE-TBD4-15B</name>
    <dbReference type="NCBI Taxonomy" id="2839662"/>
    <lineage>
        <taxon>Bacteria</taxon>
        <taxon>Bacillati</taxon>
        <taxon>Cyanobacteriota</taxon>
        <taxon>Cyanophyceae</taxon>
        <taxon>Oculatellales</taxon>
        <taxon>Oculatellaceae</taxon>
        <taxon>Pegethrix</taxon>
    </lineage>
</organism>
<sequence>MEQNESRHQAIEAGVKEAIARTLERHKRLGESIAVWKDGKVVILPPEEIPVDINNSKDTIS</sequence>
<dbReference type="EMBL" id="JAHHHV010000030">
    <property type="protein sequence ID" value="MBW4465105.1"/>
    <property type="molecule type" value="Genomic_DNA"/>
</dbReference>
<protein>
    <submittedName>
        <fullName evidence="1">Uncharacterized protein</fullName>
    </submittedName>
</protein>
<accession>A0A951U3Z5</accession>
<dbReference type="Proteomes" id="UP000707356">
    <property type="component" value="Unassembled WGS sequence"/>
</dbReference>
<comment type="caution">
    <text evidence="1">The sequence shown here is derived from an EMBL/GenBank/DDBJ whole genome shotgun (WGS) entry which is preliminary data.</text>
</comment>
<proteinExistence type="predicted"/>
<reference evidence="1" key="2">
    <citation type="journal article" date="2022" name="Microbiol. Resour. Announc.">
        <title>Metagenome Sequencing to Explore Phylogenomics of Terrestrial Cyanobacteria.</title>
        <authorList>
            <person name="Ward R.D."/>
            <person name="Stajich J.E."/>
            <person name="Johansen J.R."/>
            <person name="Huntemann M."/>
            <person name="Clum A."/>
            <person name="Foster B."/>
            <person name="Foster B."/>
            <person name="Roux S."/>
            <person name="Palaniappan K."/>
            <person name="Varghese N."/>
            <person name="Mukherjee S."/>
            <person name="Reddy T.B.K."/>
            <person name="Daum C."/>
            <person name="Copeland A."/>
            <person name="Chen I.A."/>
            <person name="Ivanova N.N."/>
            <person name="Kyrpides N.C."/>
            <person name="Shapiro N."/>
            <person name="Eloe-Fadrosh E.A."/>
            <person name="Pietrasiak N."/>
        </authorList>
    </citation>
    <scope>NUCLEOTIDE SEQUENCE</scope>
    <source>
        <strain evidence="1">GSE-TBD4-15B</strain>
    </source>
</reference>
<evidence type="ECO:0000313" key="1">
    <source>
        <dbReference type="EMBL" id="MBW4465105.1"/>
    </source>
</evidence>